<proteinExistence type="predicted"/>
<gene>
    <name evidence="5" type="ORF">VM1G_09778</name>
</gene>
<keyword evidence="3" id="KW-0812">Transmembrane</keyword>
<accession>A0A194WD05</accession>
<dbReference type="SMART" id="SM00271">
    <property type="entry name" value="DnaJ"/>
    <property type="match status" value="1"/>
</dbReference>
<dbReference type="EMBL" id="CM003109">
    <property type="protein sequence ID" value="KUI74232.1"/>
    <property type="molecule type" value="Genomic_DNA"/>
</dbReference>
<dbReference type="PANTHER" id="PTHR44145">
    <property type="entry name" value="DNAJ HOMOLOG SUBFAMILY A MEMBER 3, MITOCHONDRIAL"/>
    <property type="match status" value="1"/>
</dbReference>
<feature type="compositionally biased region" description="Low complexity" evidence="2">
    <location>
        <begin position="208"/>
        <end position="235"/>
    </location>
</feature>
<dbReference type="Proteomes" id="UP000078559">
    <property type="component" value="Chromosome 12"/>
</dbReference>
<feature type="region of interest" description="Disordered" evidence="2">
    <location>
        <begin position="143"/>
        <end position="262"/>
    </location>
</feature>
<keyword evidence="6" id="KW-1185">Reference proteome</keyword>
<dbReference type="Pfam" id="PF00226">
    <property type="entry name" value="DnaJ"/>
    <property type="match status" value="1"/>
</dbReference>
<dbReference type="CDD" id="cd06257">
    <property type="entry name" value="DnaJ"/>
    <property type="match status" value="1"/>
</dbReference>
<dbReference type="SUPFAM" id="SSF46565">
    <property type="entry name" value="Chaperone J-domain"/>
    <property type="match status" value="1"/>
</dbReference>
<sequence length="348" mass="38154">MPLRITLPFRAAAPLHVPGGLAVQHNKHKHKHKHNGPVFSPFPFPSSSSSSSSSSFHSTPPRRDDIDNKTHYEILQLQTNAQPSDIKKSFYALSKAHHPDHNQHDPAASKRFMRISEAYSVLSSAERRARYDRDVLRLHDQRTAHPHGHGHGHHRGSYSSTGPAGGRPASGLSRRRGTFHGPPPSFYRNGGWGAHHAKRSQAHEESTSGSGDVRSQQQQQQQQQQQGNNTSFSGNGFSGGFGGGMGPGQDPLGKGSAAGASDIPHFDRAARAAHTRTQARNDERRARRMAREYHFPSASDWGETGSFFAVLGVLGFAIGVPYLVVRGWNSATANKERQKKDWNRTVTG</sequence>
<dbReference type="InterPro" id="IPR001623">
    <property type="entry name" value="DnaJ_domain"/>
</dbReference>
<evidence type="ECO:0000256" key="2">
    <source>
        <dbReference type="SAM" id="MobiDB-lite"/>
    </source>
</evidence>
<dbReference type="PANTHER" id="PTHR44145:SF3">
    <property type="entry name" value="DNAJ HOMOLOG SUBFAMILY A MEMBER 3, MITOCHONDRIAL"/>
    <property type="match status" value="1"/>
</dbReference>
<keyword evidence="1" id="KW-0143">Chaperone</keyword>
<evidence type="ECO:0000313" key="6">
    <source>
        <dbReference type="Proteomes" id="UP000078559"/>
    </source>
</evidence>
<feature type="compositionally biased region" description="Gly residues" evidence="2">
    <location>
        <begin position="236"/>
        <end position="247"/>
    </location>
</feature>
<dbReference type="PRINTS" id="PR00625">
    <property type="entry name" value="JDOMAIN"/>
</dbReference>
<dbReference type="OrthoDB" id="10250354at2759"/>
<feature type="transmembrane region" description="Helical" evidence="3">
    <location>
        <begin position="305"/>
        <end position="325"/>
    </location>
</feature>
<feature type="compositionally biased region" description="Basic residues" evidence="2">
    <location>
        <begin position="25"/>
        <end position="35"/>
    </location>
</feature>
<feature type="region of interest" description="Disordered" evidence="2">
    <location>
        <begin position="24"/>
        <end position="66"/>
    </location>
</feature>
<dbReference type="InterPro" id="IPR036869">
    <property type="entry name" value="J_dom_sf"/>
</dbReference>
<keyword evidence="3" id="KW-1133">Transmembrane helix</keyword>
<evidence type="ECO:0000313" key="5">
    <source>
        <dbReference type="EMBL" id="KUI74232.1"/>
    </source>
</evidence>
<dbReference type="Gene3D" id="1.10.287.110">
    <property type="entry name" value="DnaJ domain"/>
    <property type="match status" value="1"/>
</dbReference>
<organism evidence="5 6">
    <name type="scientific">Cytospora mali</name>
    <name type="common">Apple Valsa canker fungus</name>
    <name type="synonym">Valsa mali</name>
    <dbReference type="NCBI Taxonomy" id="578113"/>
    <lineage>
        <taxon>Eukaryota</taxon>
        <taxon>Fungi</taxon>
        <taxon>Dikarya</taxon>
        <taxon>Ascomycota</taxon>
        <taxon>Pezizomycotina</taxon>
        <taxon>Sordariomycetes</taxon>
        <taxon>Sordariomycetidae</taxon>
        <taxon>Diaporthales</taxon>
        <taxon>Cytosporaceae</taxon>
        <taxon>Cytospora</taxon>
    </lineage>
</organism>
<protein>
    <submittedName>
        <fullName evidence="5">Chaperone protein DnaJ</fullName>
    </submittedName>
</protein>
<dbReference type="AlphaFoldDB" id="A0A194WD05"/>
<name>A0A194WD05_CYTMA</name>
<dbReference type="PROSITE" id="PS50076">
    <property type="entry name" value="DNAJ_2"/>
    <property type="match status" value="1"/>
</dbReference>
<evidence type="ECO:0000256" key="1">
    <source>
        <dbReference type="ARBA" id="ARBA00023186"/>
    </source>
</evidence>
<dbReference type="SMR" id="A0A194WD05"/>
<dbReference type="InterPro" id="IPR051938">
    <property type="entry name" value="Apopto_cytoskel_mod"/>
</dbReference>
<feature type="compositionally biased region" description="Low complexity" evidence="2">
    <location>
        <begin position="39"/>
        <end position="59"/>
    </location>
</feature>
<keyword evidence="3" id="KW-0472">Membrane</keyword>
<evidence type="ECO:0000256" key="3">
    <source>
        <dbReference type="SAM" id="Phobius"/>
    </source>
</evidence>
<feature type="domain" description="J" evidence="4">
    <location>
        <begin position="70"/>
        <end position="135"/>
    </location>
</feature>
<feature type="compositionally biased region" description="Basic residues" evidence="2">
    <location>
        <begin position="144"/>
        <end position="156"/>
    </location>
</feature>
<evidence type="ECO:0000259" key="4">
    <source>
        <dbReference type="PROSITE" id="PS50076"/>
    </source>
</evidence>
<reference evidence="5" key="1">
    <citation type="submission" date="2014-12" db="EMBL/GenBank/DDBJ databases">
        <title>Genome Sequence of Valsa Canker Pathogens Uncovers a Specific Adaption of Colonization on Woody Bark.</title>
        <authorList>
            <person name="Yin Z."/>
            <person name="Liu H."/>
            <person name="Gao X."/>
            <person name="Li Z."/>
            <person name="Song N."/>
            <person name="Ke X."/>
            <person name="Dai Q."/>
            <person name="Wu Y."/>
            <person name="Sun Y."/>
            <person name="Xu J.-R."/>
            <person name="Kang Z.K."/>
            <person name="Wang L."/>
            <person name="Huang L."/>
        </authorList>
    </citation>
    <scope>NUCLEOTIDE SEQUENCE [LARGE SCALE GENOMIC DNA]</scope>
    <source>
        <strain evidence="5">03-8</strain>
    </source>
</reference>